<dbReference type="PANTHER" id="PTHR34224:SF4">
    <property type="entry name" value="INTERACTOR OF CONSTITUTIVE ACTIVE ROPS 2, CHLOROPLASTIC"/>
    <property type="match status" value="1"/>
</dbReference>
<feature type="coiled-coil region" evidence="3">
    <location>
        <begin position="538"/>
        <end position="630"/>
    </location>
</feature>
<dbReference type="AlphaFoldDB" id="A0A7J7DNV2"/>
<feature type="region of interest" description="Disordered" evidence="4">
    <location>
        <begin position="739"/>
        <end position="767"/>
    </location>
</feature>
<dbReference type="InParanoid" id="A0A7J7DNV2"/>
<feature type="region of interest" description="Disordered" evidence="4">
    <location>
        <begin position="458"/>
        <end position="479"/>
    </location>
</feature>
<evidence type="ECO:0000313" key="5">
    <source>
        <dbReference type="EMBL" id="KAF5747884.1"/>
    </source>
</evidence>
<feature type="compositionally biased region" description="Polar residues" evidence="4">
    <location>
        <begin position="458"/>
        <end position="475"/>
    </location>
</feature>
<evidence type="ECO:0000256" key="2">
    <source>
        <dbReference type="ARBA" id="ARBA00023054"/>
    </source>
</evidence>
<dbReference type="EMBL" id="JAAARO010000005">
    <property type="protein sequence ID" value="KAF5747884.1"/>
    <property type="molecule type" value="Genomic_DNA"/>
</dbReference>
<evidence type="ECO:0000256" key="3">
    <source>
        <dbReference type="SAM" id="Coils"/>
    </source>
</evidence>
<dbReference type="FunCoup" id="A0A7J7DNV2">
    <property type="interactions" value="2340"/>
</dbReference>
<name>A0A7J7DNV2_TRIWF</name>
<comment type="similarity">
    <text evidence="1">Belongs to the ICR family.</text>
</comment>
<dbReference type="Proteomes" id="UP000593562">
    <property type="component" value="Unassembled WGS sequence"/>
</dbReference>
<feature type="coiled-coil region" evidence="3">
    <location>
        <begin position="663"/>
        <end position="711"/>
    </location>
</feature>
<feature type="compositionally biased region" description="Basic and acidic residues" evidence="4">
    <location>
        <begin position="202"/>
        <end position="215"/>
    </location>
</feature>
<keyword evidence="2 3" id="KW-0175">Coiled coil</keyword>
<feature type="compositionally biased region" description="Basic and acidic residues" evidence="4">
    <location>
        <begin position="42"/>
        <end position="51"/>
    </location>
</feature>
<feature type="compositionally biased region" description="Basic and acidic residues" evidence="4">
    <location>
        <begin position="222"/>
        <end position="231"/>
    </location>
</feature>
<organism evidence="5 6">
    <name type="scientific">Tripterygium wilfordii</name>
    <name type="common">Thunder God vine</name>
    <dbReference type="NCBI Taxonomy" id="458696"/>
    <lineage>
        <taxon>Eukaryota</taxon>
        <taxon>Viridiplantae</taxon>
        <taxon>Streptophyta</taxon>
        <taxon>Embryophyta</taxon>
        <taxon>Tracheophyta</taxon>
        <taxon>Spermatophyta</taxon>
        <taxon>Magnoliopsida</taxon>
        <taxon>eudicotyledons</taxon>
        <taxon>Gunneridae</taxon>
        <taxon>Pentapetalae</taxon>
        <taxon>rosids</taxon>
        <taxon>fabids</taxon>
        <taxon>Celastrales</taxon>
        <taxon>Celastraceae</taxon>
        <taxon>Tripterygium</taxon>
    </lineage>
</organism>
<protein>
    <submittedName>
        <fullName evidence="5">Putative ATP binding protein</fullName>
    </submittedName>
</protein>
<feature type="compositionally biased region" description="Polar residues" evidence="4">
    <location>
        <begin position="55"/>
        <end position="76"/>
    </location>
</feature>
<reference evidence="5 6" key="1">
    <citation type="journal article" date="2020" name="Nat. Commun.">
        <title>Genome of Tripterygium wilfordii and identification of cytochrome P450 involved in triptolide biosynthesis.</title>
        <authorList>
            <person name="Tu L."/>
            <person name="Su P."/>
            <person name="Zhang Z."/>
            <person name="Gao L."/>
            <person name="Wang J."/>
            <person name="Hu T."/>
            <person name="Zhou J."/>
            <person name="Zhang Y."/>
            <person name="Zhao Y."/>
            <person name="Liu Y."/>
            <person name="Song Y."/>
            <person name="Tong Y."/>
            <person name="Lu Y."/>
            <person name="Yang J."/>
            <person name="Xu C."/>
            <person name="Jia M."/>
            <person name="Peters R.J."/>
            <person name="Huang L."/>
            <person name="Gao W."/>
        </authorList>
    </citation>
    <scope>NUCLEOTIDE SEQUENCE [LARGE SCALE GENOMIC DNA]</scope>
    <source>
        <strain evidence="6">cv. XIE 37</strain>
        <tissue evidence="5">Leaf</tissue>
    </source>
</reference>
<dbReference type="PANTHER" id="PTHR34224">
    <property type="entry name" value="INTERACTOR OF CONSTITUTIVE ACTIVE ROPS 2, CHLOROPLASTIC-RELATED"/>
    <property type="match status" value="1"/>
</dbReference>
<sequence>MDEGKASNPTTQNQTKGVGHPNIKPTKFVNLLQGESKDLKIIITGKDREGESETDSGSARRSKFQQNKATPSSNGRETTDIKDLGFFRVLKKALCGEFLVNKLHFRRLNNHQFTISHPNQSRASRFQPKTSFKYFRWGLKESAFGFAFSTASSKIMQTPKGRRRSSELPQRKSPASPRTARQLKTPGSDSDSVSSPSSLNKTPKDKSPKVNERRSPRSPLSETKRPGRVTELESQLAQYQEDLKKVKDQLNSSESLKRRAQQETEDAKKQLSAMSAKLEESQQQLLELSASDDVRVQELRKISQDRDRAWQSELEAVQKQHSMDSAALASALNEIQKLKGQLEMVAQSEAVQIKHAESAHTEIQGLRMELAETLSLVENLRAELGDRRESEAQARELVSKTQEQLETATANVEVLRSDGFKTMEAYSSLSKELEQSKTQVRSLEELASKLQAELVSCSSKNSVNPTGNSQLPQESRGNEETNLLEAEIHSLKVEVGQLKSALEAAETGYLEEYVQSTLQIRSAYEQVECTKSESCCREAELDAELKKAKAHIEELRENLMGKETELQSISEENEGLKLKIGKHQSSQRESELPRELKRLEADIAELRANLSDKETQLQTVNEHNEMLKIEIKKRDTDQNKVNEETVAMAEMARAVERDALIKLGHLTEEADKSSRRAERVTEQLDAAQAANTELEAEMRRLKVQSDQWRKAAEAAAAMISTGNNGKLVERTGSLDNNYNTIGASLGSPYSEDMDDDSPKKKNGNMLKKIGVLWKKGQK</sequence>
<feature type="region of interest" description="Disordered" evidence="4">
    <location>
        <begin position="42"/>
        <end position="78"/>
    </location>
</feature>
<feature type="compositionally biased region" description="Polar residues" evidence="4">
    <location>
        <begin position="7"/>
        <end position="16"/>
    </location>
</feature>
<dbReference type="InterPro" id="IPR029688">
    <property type="entry name" value="ICR"/>
</dbReference>
<feature type="region of interest" description="Disordered" evidence="4">
    <location>
        <begin position="1"/>
        <end position="30"/>
    </location>
</feature>
<comment type="caution">
    <text evidence="5">The sequence shown here is derived from an EMBL/GenBank/DDBJ whole genome shotgun (WGS) entry which is preliminary data.</text>
</comment>
<feature type="compositionally biased region" description="Low complexity" evidence="4">
    <location>
        <begin position="188"/>
        <end position="198"/>
    </location>
</feature>
<evidence type="ECO:0000256" key="4">
    <source>
        <dbReference type="SAM" id="MobiDB-lite"/>
    </source>
</evidence>
<evidence type="ECO:0000256" key="1">
    <source>
        <dbReference type="ARBA" id="ARBA00009778"/>
    </source>
</evidence>
<proteinExistence type="inferred from homology"/>
<gene>
    <name evidence="5" type="ORF">HS088_TW05G00614</name>
</gene>
<feature type="region of interest" description="Disordered" evidence="4">
    <location>
        <begin position="246"/>
        <end position="275"/>
    </location>
</feature>
<accession>A0A7J7DNV2</accession>
<feature type="region of interest" description="Disordered" evidence="4">
    <location>
        <begin position="154"/>
        <end position="231"/>
    </location>
</feature>
<keyword evidence="6" id="KW-1185">Reference proteome</keyword>
<feature type="compositionally biased region" description="Basic and acidic residues" evidence="4">
    <location>
        <begin position="255"/>
        <end position="269"/>
    </location>
</feature>
<evidence type="ECO:0000313" key="6">
    <source>
        <dbReference type="Proteomes" id="UP000593562"/>
    </source>
</evidence>